<evidence type="ECO:0008006" key="4">
    <source>
        <dbReference type="Google" id="ProtNLM"/>
    </source>
</evidence>
<evidence type="ECO:0000313" key="3">
    <source>
        <dbReference type="Proteomes" id="UP001220530"/>
    </source>
</evidence>
<gene>
    <name evidence="2" type="ORF">PSQ19_18930</name>
</gene>
<keyword evidence="3" id="KW-1185">Reference proteome</keyword>
<dbReference type="Proteomes" id="UP001220530">
    <property type="component" value="Chromosome"/>
</dbReference>
<protein>
    <recommendedName>
        <fullName evidence="4">Peptidoglycan-binding protein</fullName>
    </recommendedName>
</protein>
<dbReference type="EMBL" id="CP118246">
    <property type="protein sequence ID" value="WDR02622.1"/>
    <property type="molecule type" value="Genomic_DNA"/>
</dbReference>
<organism evidence="2 3">
    <name type="scientific">Devosia algicola</name>
    <dbReference type="NCBI Taxonomy" id="3026418"/>
    <lineage>
        <taxon>Bacteria</taxon>
        <taxon>Pseudomonadati</taxon>
        <taxon>Pseudomonadota</taxon>
        <taxon>Alphaproteobacteria</taxon>
        <taxon>Hyphomicrobiales</taxon>
        <taxon>Devosiaceae</taxon>
        <taxon>Devosia</taxon>
    </lineage>
</organism>
<evidence type="ECO:0000256" key="1">
    <source>
        <dbReference type="SAM" id="MobiDB-lite"/>
    </source>
</evidence>
<feature type="compositionally biased region" description="Polar residues" evidence="1">
    <location>
        <begin position="530"/>
        <end position="540"/>
    </location>
</feature>
<proteinExistence type="predicted"/>
<sequence length="599" mass="65475">MARAYSLTDQQDLATEPQPGEWQALRGELVALLDQVEGRFTHAEAPPTAYEGLSQKVRNLRDQVDGTSGSARRREALKTVKRAVDRFSEPEALESGAPSGLHAAIAEIRNRQFSAPEAAIARRSGESPQESPQLREMTALMKGLSGRLGGLEAELKAQRSNNGDVHEVASQVEQLTQVVELLAGAVGETGQVKRLEGQIAGLAKLIGEGSKVDLSAINRRLDDVSATVGKLAELQAEQMEREVVRQERDTLAADFGSEQAADNGQAMAAIETSVRNVYDRIDSIERNVTLSTGEFERLTSEMAAITQAVRDKDVMPAALIDKIDALQNRIDGFDSMNGDVAGLKSDVSALRGTILSGIAPRFDKIETQIEALSSKLDLPREDPGVGQIENQAQGAGRADGRDGDPDSMGLQGSIKPLRPNPNLSRSPISRRWLLWSPIAPSRPPPRTRQPLTALIRTVSMRSNNACPPCSTPRAKTLQNGSPDLRRHWPSAPVMPLQLPEQRRLPHPSRSQNRHRSQSQRGKQPAGTLPAGTQSPRPNNQMTLKRLTRCWRPSRCKGRRMKRLQTPCQTVHLTMGRCATPDSRPPHRLLLKRRGGPIPA</sequence>
<feature type="region of interest" description="Disordered" evidence="1">
    <location>
        <begin position="375"/>
        <end position="426"/>
    </location>
</feature>
<reference evidence="2 3" key="1">
    <citation type="submission" date="2023-02" db="EMBL/GenBank/DDBJ databases">
        <title>Devosia algicola sp. nov., isolated from the phycosphere of marine algae.</title>
        <authorList>
            <person name="Kim J.M."/>
            <person name="Lee J.K."/>
            <person name="Choi B.J."/>
            <person name="Bayburt H."/>
            <person name="Jeon C.O."/>
        </authorList>
    </citation>
    <scope>NUCLEOTIDE SEQUENCE [LARGE SCALE GENOMIC DNA]</scope>
    <source>
        <strain evidence="2 3">G20-9</strain>
    </source>
</reference>
<dbReference type="RefSeq" id="WP_282219024.1">
    <property type="nucleotide sequence ID" value="NZ_CP118246.1"/>
</dbReference>
<name>A0ABY7YN63_9HYPH</name>
<accession>A0ABY7YN63</accession>
<evidence type="ECO:0000313" key="2">
    <source>
        <dbReference type="EMBL" id="WDR02622.1"/>
    </source>
</evidence>
<feature type="region of interest" description="Disordered" evidence="1">
    <location>
        <begin position="462"/>
        <end position="540"/>
    </location>
</feature>